<dbReference type="InterPro" id="IPR036661">
    <property type="entry name" value="Luciferase-like_sf"/>
</dbReference>
<dbReference type="SUPFAM" id="SSF51679">
    <property type="entry name" value="Bacterial luciferase-like"/>
    <property type="match status" value="1"/>
</dbReference>
<dbReference type="InterPro" id="IPR036259">
    <property type="entry name" value="MFS_trans_sf"/>
</dbReference>
<dbReference type="AlphaFoldDB" id="A0AAD9A5D1"/>
<sequence>MPVSEKRRIILNAFDMFTPSHLCFGQWRRPDDTASDKFSDLSYWTSLAQTLERGDINALILADTYGQHDIYKGSAEPTIRTCCQYPMGDPAVVGLSYVEHDERYAVADEYVELLYKREHPRLSPHILAPRVAAIREKAAEFGRDPRSVKIFAVVTPIIGRTDEEAIAKYEEALKYASFEPGLAFFSGNAGIDLFKYDLDAEIKPDDAKIDGRVHSLVNSLKYRGDDIPTWTPRNIGKAMAIGGNGPVPMGSASRVADFLEEWVKVADLDGFNVGYVTSPGSFEDVVDLLVPELRRRGVYAPLGESDTMESETASKGDSVQQPEDSHVTSTRWQRVQEVIWDGPRSKDEKRLVQRLDLFVLSWATFGYFVRLLDSSNIKLSKRISIFYSASYAASMFSGYLQAAIYKGLDGASGLPGWRWLFVFCGFISIWAPLWGFFAVPDNPFITKARWMRQGEQEKHIRRMEAVDRRKPEPLTKSRVWQIFTDWPLYVFSFTLMLEKRWQVLLIPAAWAIEIMHKNMEERAVVIGIAQTLGQAFIAWVPVVVLDVGKYAPSFHMGFSIMCGVSVLELSSIFLIKHFEEREKAKEERAISAV</sequence>
<feature type="transmembrane region" description="Helical" evidence="2">
    <location>
        <begin position="384"/>
        <end position="405"/>
    </location>
</feature>
<evidence type="ECO:0000256" key="2">
    <source>
        <dbReference type="SAM" id="Phobius"/>
    </source>
</evidence>
<keyword evidence="2" id="KW-0472">Membrane</keyword>
<evidence type="ECO:0000313" key="4">
    <source>
        <dbReference type="Proteomes" id="UP001243330"/>
    </source>
</evidence>
<comment type="caution">
    <text evidence="3">The sequence shown here is derived from an EMBL/GenBank/DDBJ whole genome shotgun (WGS) entry which is preliminary data.</text>
</comment>
<evidence type="ECO:0000313" key="3">
    <source>
        <dbReference type="EMBL" id="KAK1841703.1"/>
    </source>
</evidence>
<dbReference type="PANTHER" id="PTHR30011:SF30">
    <property type="entry name" value="XENOBIOTIC COMPOUND MONOOXYGENASE, DSZA FAMILY (AFU_ORTHOLOGUE AFUA_6G01920)"/>
    <property type="match status" value="1"/>
</dbReference>
<keyword evidence="2" id="KW-1133">Transmembrane helix</keyword>
<protein>
    <submittedName>
        <fullName evidence="3">Pantothenate</fullName>
    </submittedName>
</protein>
<feature type="transmembrane region" description="Helical" evidence="2">
    <location>
        <begin position="417"/>
        <end position="439"/>
    </location>
</feature>
<organism evidence="3 4">
    <name type="scientific">Colletotrichum chrysophilum</name>
    <dbReference type="NCBI Taxonomy" id="1836956"/>
    <lineage>
        <taxon>Eukaryota</taxon>
        <taxon>Fungi</taxon>
        <taxon>Dikarya</taxon>
        <taxon>Ascomycota</taxon>
        <taxon>Pezizomycotina</taxon>
        <taxon>Sordariomycetes</taxon>
        <taxon>Hypocreomycetidae</taxon>
        <taxon>Glomerellales</taxon>
        <taxon>Glomerellaceae</taxon>
        <taxon>Colletotrichum</taxon>
        <taxon>Colletotrichum gloeosporioides species complex</taxon>
    </lineage>
</organism>
<dbReference type="EMBL" id="JAQOWY010000462">
    <property type="protein sequence ID" value="KAK1841703.1"/>
    <property type="molecule type" value="Genomic_DNA"/>
</dbReference>
<feature type="transmembrane region" description="Helical" evidence="2">
    <location>
        <begin position="554"/>
        <end position="575"/>
    </location>
</feature>
<dbReference type="SUPFAM" id="SSF103473">
    <property type="entry name" value="MFS general substrate transporter"/>
    <property type="match status" value="1"/>
</dbReference>
<dbReference type="Gene3D" id="3.20.20.30">
    <property type="entry name" value="Luciferase-like domain"/>
    <property type="match status" value="2"/>
</dbReference>
<reference evidence="3" key="1">
    <citation type="submission" date="2023-01" db="EMBL/GenBank/DDBJ databases">
        <title>Colletotrichum chrysophilum M932 genome sequence.</title>
        <authorList>
            <person name="Baroncelli R."/>
        </authorList>
    </citation>
    <scope>NUCLEOTIDE SEQUENCE</scope>
    <source>
        <strain evidence="3">M932</strain>
    </source>
</reference>
<proteinExistence type="predicted"/>
<feature type="transmembrane region" description="Helical" evidence="2">
    <location>
        <begin position="523"/>
        <end position="542"/>
    </location>
</feature>
<feature type="region of interest" description="Disordered" evidence="1">
    <location>
        <begin position="304"/>
        <end position="330"/>
    </location>
</feature>
<accession>A0AAD9A5D1</accession>
<dbReference type="GO" id="GO:0016705">
    <property type="term" value="F:oxidoreductase activity, acting on paired donors, with incorporation or reduction of molecular oxygen"/>
    <property type="evidence" value="ECO:0007669"/>
    <property type="project" value="InterPro"/>
</dbReference>
<feature type="compositionally biased region" description="Polar residues" evidence="1">
    <location>
        <begin position="310"/>
        <end position="330"/>
    </location>
</feature>
<evidence type="ECO:0000256" key="1">
    <source>
        <dbReference type="SAM" id="MobiDB-lite"/>
    </source>
</evidence>
<feature type="transmembrane region" description="Helical" evidence="2">
    <location>
        <begin position="355"/>
        <end position="372"/>
    </location>
</feature>
<dbReference type="Gene3D" id="1.20.1250.20">
    <property type="entry name" value="MFS general substrate transporter like domains"/>
    <property type="match status" value="1"/>
</dbReference>
<name>A0AAD9A5D1_9PEZI</name>
<keyword evidence="4" id="KW-1185">Reference proteome</keyword>
<dbReference type="InterPro" id="IPR051260">
    <property type="entry name" value="Diverse_substr_monoxygenases"/>
</dbReference>
<dbReference type="Proteomes" id="UP001243330">
    <property type="component" value="Unassembled WGS sequence"/>
</dbReference>
<dbReference type="PANTHER" id="PTHR30011">
    <property type="entry name" value="ALKANESULFONATE MONOOXYGENASE-RELATED"/>
    <property type="match status" value="1"/>
</dbReference>
<keyword evidence="2" id="KW-0812">Transmembrane</keyword>
<gene>
    <name evidence="3" type="ORF">CCHR01_15665</name>
</gene>